<proteinExistence type="predicted"/>
<sequence>MDWTDFTERLARELAGLDPQMVLVVHQRHQGSHYTQAFRTGEMLRAEAVSSAVLAGHLRFTEEAEDRLIGVGWERPEPQGNWTFDLPCNAPAGRFREVSAMMVTALRDVQGAGEPSDLAYEAFRGTVFLSLVELGIEPADPARITDKHIPPPLAGHDLSALASSPSIPVAEAPKPKRNITAIRLSEAKANGDRDGYLAALQKAELYVAGTVFYGDGVYVRAFTAPPAEPHRTTTLASLTATWPQPHWQLAIDDGLADSGYLDSRTLALLGGSPNTRVMQKVLPHPLVVHYLEGGYDRVAGYVHRVVDVMALTTPQRIYAALGLTDPPFAATDDSVHVLRWTARAGELLRTPHGGPDEASADAMPGGWVVEHPPFDGTGFAPGDGVPVPEFKVDSQRLPHGAEIYRFDRSGRRTLEAVFDADTTLWKSV</sequence>
<dbReference type="InterPro" id="IPR054344">
    <property type="entry name" value="TY-Chap_N"/>
</dbReference>
<evidence type="ECO:0000313" key="2">
    <source>
        <dbReference type="EMBL" id="GAA3230236.1"/>
    </source>
</evidence>
<gene>
    <name evidence="2" type="ORF">GCM10010468_60570</name>
</gene>
<organism evidence="2 3">
    <name type="scientific">Actinocorallia longicatena</name>
    <dbReference type="NCBI Taxonomy" id="111803"/>
    <lineage>
        <taxon>Bacteria</taxon>
        <taxon>Bacillati</taxon>
        <taxon>Actinomycetota</taxon>
        <taxon>Actinomycetes</taxon>
        <taxon>Streptosporangiales</taxon>
        <taxon>Thermomonosporaceae</taxon>
        <taxon>Actinocorallia</taxon>
    </lineage>
</organism>
<feature type="domain" description="TY-Chap N-terminal" evidence="1">
    <location>
        <begin position="1"/>
        <end position="118"/>
    </location>
</feature>
<dbReference type="RefSeq" id="WP_344835176.1">
    <property type="nucleotide sequence ID" value="NZ_BAAAUV010000020.1"/>
</dbReference>
<comment type="caution">
    <text evidence="2">The sequence shown here is derived from an EMBL/GenBank/DDBJ whole genome shotgun (WGS) entry which is preliminary data.</text>
</comment>
<evidence type="ECO:0000259" key="1">
    <source>
        <dbReference type="Pfam" id="PF22552"/>
    </source>
</evidence>
<accession>A0ABP6QI67</accession>
<reference evidence="3" key="1">
    <citation type="journal article" date="2019" name="Int. J. Syst. Evol. Microbiol.">
        <title>The Global Catalogue of Microorganisms (GCM) 10K type strain sequencing project: providing services to taxonomists for standard genome sequencing and annotation.</title>
        <authorList>
            <consortium name="The Broad Institute Genomics Platform"/>
            <consortium name="The Broad Institute Genome Sequencing Center for Infectious Disease"/>
            <person name="Wu L."/>
            <person name="Ma J."/>
        </authorList>
    </citation>
    <scope>NUCLEOTIDE SEQUENCE [LARGE SCALE GENOMIC DNA]</scope>
    <source>
        <strain evidence="3">JCM 9377</strain>
    </source>
</reference>
<keyword evidence="3" id="KW-1185">Reference proteome</keyword>
<evidence type="ECO:0000313" key="3">
    <source>
        <dbReference type="Proteomes" id="UP001501237"/>
    </source>
</evidence>
<dbReference type="Proteomes" id="UP001501237">
    <property type="component" value="Unassembled WGS sequence"/>
</dbReference>
<dbReference type="Pfam" id="PF22552">
    <property type="entry name" value="TY-Chap3"/>
    <property type="match status" value="1"/>
</dbReference>
<name>A0ABP6QI67_9ACTN</name>
<protein>
    <recommendedName>
        <fullName evidence="1">TY-Chap N-terminal domain-containing protein</fullName>
    </recommendedName>
</protein>
<dbReference type="EMBL" id="BAAAUV010000020">
    <property type="protein sequence ID" value="GAA3230236.1"/>
    <property type="molecule type" value="Genomic_DNA"/>
</dbReference>